<feature type="region of interest" description="Disordered" evidence="1">
    <location>
        <begin position="58"/>
        <end position="94"/>
    </location>
</feature>
<organism evidence="2">
    <name type="scientific">Prasinoderma singulare</name>
    <dbReference type="NCBI Taxonomy" id="676789"/>
    <lineage>
        <taxon>Eukaryota</taxon>
        <taxon>Viridiplantae</taxon>
        <taxon>Prasinodermophyta</taxon>
        <taxon>Prasinodermophyceae</taxon>
        <taxon>Prasinodermales</taxon>
        <taxon>Prasinodermaceae</taxon>
        <taxon>Prasinoderma</taxon>
    </lineage>
</organism>
<dbReference type="EMBL" id="HBHY01012522">
    <property type="protein sequence ID" value="CAE0140820.1"/>
    <property type="molecule type" value="Transcribed_RNA"/>
</dbReference>
<dbReference type="Gene3D" id="1.25.10.10">
    <property type="entry name" value="Leucine-rich Repeat Variant"/>
    <property type="match status" value="1"/>
</dbReference>
<dbReference type="EMBL" id="HBHY01012521">
    <property type="protein sequence ID" value="CAE0140818.1"/>
    <property type="molecule type" value="Transcribed_RNA"/>
</dbReference>
<dbReference type="AlphaFoldDB" id="A0A7S3FFH9"/>
<dbReference type="InterPro" id="IPR016024">
    <property type="entry name" value="ARM-type_fold"/>
</dbReference>
<evidence type="ECO:0000313" key="2">
    <source>
        <dbReference type="EMBL" id="CAE0140818.1"/>
    </source>
</evidence>
<evidence type="ECO:0000313" key="3">
    <source>
        <dbReference type="EMBL" id="CAE0140820.1"/>
    </source>
</evidence>
<accession>A0A7S3FFH9</accession>
<sequence>MRPRHFKTEFKKKLIVVALSQMVALPVRVLSAELVAAEAKLLQGIVKLLQDLRKQIAERESHEERDEVDRRDEESEIDEDLDGEEGDDDDKDSYLENLSSAARSYQWEVPRITDGVDADSDDGAWLGSGDDDFQTPLDAVDAFAAFKNALVALEHAEGARFATLASSLPAEIRASLNELMQYAETREVPWDGECRL</sequence>
<proteinExistence type="predicted"/>
<protein>
    <submittedName>
        <fullName evidence="2">Uncharacterized protein</fullName>
    </submittedName>
</protein>
<feature type="compositionally biased region" description="Acidic residues" evidence="1">
    <location>
        <begin position="74"/>
        <end position="91"/>
    </location>
</feature>
<dbReference type="InterPro" id="IPR011989">
    <property type="entry name" value="ARM-like"/>
</dbReference>
<gene>
    <name evidence="2" type="ORF">PSIN1315_LOCUS8043</name>
    <name evidence="3" type="ORF">PSIN1315_LOCUS8044</name>
</gene>
<feature type="compositionally biased region" description="Basic and acidic residues" evidence="1">
    <location>
        <begin position="58"/>
        <end position="73"/>
    </location>
</feature>
<reference evidence="2" key="1">
    <citation type="submission" date="2021-01" db="EMBL/GenBank/DDBJ databases">
        <authorList>
            <person name="Corre E."/>
            <person name="Pelletier E."/>
            <person name="Niang G."/>
            <person name="Scheremetjew M."/>
            <person name="Finn R."/>
            <person name="Kale V."/>
            <person name="Holt S."/>
            <person name="Cochrane G."/>
            <person name="Meng A."/>
            <person name="Brown T."/>
            <person name="Cohen L."/>
        </authorList>
    </citation>
    <scope>NUCLEOTIDE SEQUENCE</scope>
    <source>
        <strain evidence="2">RCC927</strain>
    </source>
</reference>
<dbReference type="SUPFAM" id="SSF48371">
    <property type="entry name" value="ARM repeat"/>
    <property type="match status" value="1"/>
</dbReference>
<name>A0A7S3FFH9_9VIRI</name>
<evidence type="ECO:0000256" key="1">
    <source>
        <dbReference type="SAM" id="MobiDB-lite"/>
    </source>
</evidence>